<reference evidence="2 3" key="1">
    <citation type="submission" date="2024-09" db="EMBL/GenBank/DDBJ databases">
        <title>Chromosome-scale assembly of Riccia sorocarpa.</title>
        <authorList>
            <person name="Paukszto L."/>
        </authorList>
    </citation>
    <scope>NUCLEOTIDE SEQUENCE [LARGE SCALE GENOMIC DNA]</scope>
    <source>
        <strain evidence="2">LP-2024</strain>
        <tissue evidence="2">Aerial parts of the thallus</tissue>
    </source>
</reference>
<evidence type="ECO:0000313" key="3">
    <source>
        <dbReference type="Proteomes" id="UP001633002"/>
    </source>
</evidence>
<feature type="compositionally biased region" description="Polar residues" evidence="1">
    <location>
        <begin position="63"/>
        <end position="74"/>
    </location>
</feature>
<evidence type="ECO:0000256" key="1">
    <source>
        <dbReference type="SAM" id="MobiDB-lite"/>
    </source>
</evidence>
<name>A0ABD3IGN9_9MARC</name>
<organism evidence="2 3">
    <name type="scientific">Riccia sorocarpa</name>
    <dbReference type="NCBI Taxonomy" id="122646"/>
    <lineage>
        <taxon>Eukaryota</taxon>
        <taxon>Viridiplantae</taxon>
        <taxon>Streptophyta</taxon>
        <taxon>Embryophyta</taxon>
        <taxon>Marchantiophyta</taxon>
        <taxon>Marchantiopsida</taxon>
        <taxon>Marchantiidae</taxon>
        <taxon>Marchantiales</taxon>
        <taxon>Ricciaceae</taxon>
        <taxon>Riccia</taxon>
    </lineage>
</organism>
<comment type="caution">
    <text evidence="2">The sequence shown here is derived from an EMBL/GenBank/DDBJ whole genome shotgun (WGS) entry which is preliminary data.</text>
</comment>
<protein>
    <submittedName>
        <fullName evidence="2">Uncharacterized protein</fullName>
    </submittedName>
</protein>
<keyword evidence="3" id="KW-1185">Reference proteome</keyword>
<dbReference type="Proteomes" id="UP001633002">
    <property type="component" value="Unassembled WGS sequence"/>
</dbReference>
<dbReference type="AlphaFoldDB" id="A0ABD3IGN9"/>
<feature type="compositionally biased region" description="Basic and acidic residues" evidence="1">
    <location>
        <begin position="265"/>
        <end position="275"/>
    </location>
</feature>
<evidence type="ECO:0000313" key="2">
    <source>
        <dbReference type="EMBL" id="KAL3701411.1"/>
    </source>
</evidence>
<sequence>MDPTAIPVEDAVSGQQQEKESRFPDAECRKRAEQKKSKQKEVAGLSVLNTQGSQDSGEESGTEESNFWQQLTEQKTTRAGTSSRARTTRKKKAQSAERITIKEIQEEPKDDAEMETVERSENSESPSQWQGMDVESRKFRLVPRKSTPPSSSTRKDEKNPFWSNMSVLSQRNKSVSLGHMVPFSGEVAAPDIQGRKPKKKEGVPGSVSSGGIRSKGGTENSEGKGLESTRGEKAAEKRRALGEMDHNGCRLNAYREAQEDSATIFDRDRKKRDEGLSQVLESGTGGQGRMAWAKIKDGDSWYGLMSVHAPNKRRGRIAFWQQIASRS</sequence>
<gene>
    <name evidence="2" type="ORF">R1sor_019433</name>
</gene>
<feature type="region of interest" description="Disordered" evidence="1">
    <location>
        <begin position="186"/>
        <end position="288"/>
    </location>
</feature>
<accession>A0ABD3IGN9</accession>
<feature type="region of interest" description="Disordered" evidence="1">
    <location>
        <begin position="1"/>
        <end position="165"/>
    </location>
</feature>
<dbReference type="EMBL" id="JBJQOH010000001">
    <property type="protein sequence ID" value="KAL3701411.1"/>
    <property type="molecule type" value="Genomic_DNA"/>
</dbReference>
<feature type="compositionally biased region" description="Basic and acidic residues" evidence="1">
    <location>
        <begin position="17"/>
        <end position="41"/>
    </location>
</feature>
<feature type="compositionally biased region" description="Basic and acidic residues" evidence="1">
    <location>
        <begin position="221"/>
        <end position="248"/>
    </location>
</feature>
<proteinExistence type="predicted"/>